<dbReference type="Proteomes" id="UP001597197">
    <property type="component" value="Unassembled WGS sequence"/>
</dbReference>
<dbReference type="PROSITE" id="PS51257">
    <property type="entry name" value="PROKAR_LIPOPROTEIN"/>
    <property type="match status" value="1"/>
</dbReference>
<accession>A0ABW4R0J7</accession>
<evidence type="ECO:0000313" key="1">
    <source>
        <dbReference type="EMBL" id="MFD1874901.1"/>
    </source>
</evidence>
<comment type="caution">
    <text evidence="1">The sequence shown here is derived from an EMBL/GenBank/DDBJ whole genome shotgun (WGS) entry which is preliminary data.</text>
</comment>
<name>A0ABW4R0J7_9BACT</name>
<dbReference type="RefSeq" id="WP_382317091.1">
    <property type="nucleotide sequence ID" value="NZ_JBHUFD010000018.1"/>
</dbReference>
<protein>
    <submittedName>
        <fullName evidence="1">Uncharacterized protein</fullName>
    </submittedName>
</protein>
<reference evidence="2" key="1">
    <citation type="journal article" date="2019" name="Int. J. Syst. Evol. Microbiol.">
        <title>The Global Catalogue of Microorganisms (GCM) 10K type strain sequencing project: providing services to taxonomists for standard genome sequencing and annotation.</title>
        <authorList>
            <consortium name="The Broad Institute Genomics Platform"/>
            <consortium name="The Broad Institute Genome Sequencing Center for Infectious Disease"/>
            <person name="Wu L."/>
            <person name="Ma J."/>
        </authorList>
    </citation>
    <scope>NUCLEOTIDE SEQUENCE [LARGE SCALE GENOMIC DNA]</scope>
    <source>
        <strain evidence="2">CGMCC 1.15795</strain>
    </source>
</reference>
<evidence type="ECO:0000313" key="2">
    <source>
        <dbReference type="Proteomes" id="UP001597197"/>
    </source>
</evidence>
<proteinExistence type="predicted"/>
<dbReference type="EMBL" id="JBHUFD010000018">
    <property type="protein sequence ID" value="MFD1874901.1"/>
    <property type="molecule type" value="Genomic_DNA"/>
</dbReference>
<sequence length="270" mass="28713">MSDYLKHLRPIALGGLAAGLLGLGACHPDQPAATAPPTSPPATTKPAVPRVAAGPIDTLHLPGGQVVQLRPSTADAFHKLPFSGLPDLPNDSTSEHLPADQGGVTRQGLALRLRPAQGPEVRLASTPDAQFTLENAAAVRYRYWGSLPAAHQWAVRAWAWESDGTVLVDQRTGRHLAELPGDPVAAPDGRLVLLTSPGLGGGDQANMLSLVQVEATGARLLWQLEPTTWEPVEARWAAPCRVVLKRRHALPDGSMADDARVTYDELTLPR</sequence>
<gene>
    <name evidence="1" type="ORF">ACFSDX_20875</name>
</gene>
<organism evidence="1 2">
    <name type="scientific">Hymenobacter bucti</name>
    <dbReference type="NCBI Taxonomy" id="1844114"/>
    <lineage>
        <taxon>Bacteria</taxon>
        <taxon>Pseudomonadati</taxon>
        <taxon>Bacteroidota</taxon>
        <taxon>Cytophagia</taxon>
        <taxon>Cytophagales</taxon>
        <taxon>Hymenobacteraceae</taxon>
        <taxon>Hymenobacter</taxon>
    </lineage>
</organism>
<keyword evidence="2" id="KW-1185">Reference proteome</keyword>